<evidence type="ECO:0000256" key="1">
    <source>
        <dbReference type="SAM" id="MobiDB-lite"/>
    </source>
</evidence>
<reference evidence="2 3" key="1">
    <citation type="journal article" date="2015" name="Mol. Plant Microbe Interact.">
        <title>Genome, transcriptome, and functional analyses of Penicillium expansum provide new insights into secondary metabolism and pathogenicity.</title>
        <authorList>
            <person name="Ballester A.R."/>
            <person name="Marcet-Houben M."/>
            <person name="Levin E."/>
            <person name="Sela N."/>
            <person name="Selma-Lazaro C."/>
            <person name="Carmona L."/>
            <person name="Wisniewski M."/>
            <person name="Droby S."/>
            <person name="Gonzalez-Candelas L."/>
            <person name="Gabaldon T."/>
        </authorList>
    </citation>
    <scope>NUCLEOTIDE SEQUENCE [LARGE SCALE GENOMIC DNA]</scope>
    <source>
        <strain evidence="2 3">PHI-1</strain>
    </source>
</reference>
<dbReference type="AlphaFoldDB" id="A0A0A2L3H0"/>
<name>A0A0A2L3H0_PENIT</name>
<protein>
    <submittedName>
        <fullName evidence="2">Uncharacterized protein</fullName>
    </submittedName>
</protein>
<dbReference type="Proteomes" id="UP000030104">
    <property type="component" value="Unassembled WGS sequence"/>
</dbReference>
<evidence type="ECO:0000313" key="2">
    <source>
        <dbReference type="EMBL" id="KGO73691.1"/>
    </source>
</evidence>
<organism evidence="2 3">
    <name type="scientific">Penicillium italicum</name>
    <name type="common">Blue mold</name>
    <dbReference type="NCBI Taxonomy" id="40296"/>
    <lineage>
        <taxon>Eukaryota</taxon>
        <taxon>Fungi</taxon>
        <taxon>Dikarya</taxon>
        <taxon>Ascomycota</taxon>
        <taxon>Pezizomycotina</taxon>
        <taxon>Eurotiomycetes</taxon>
        <taxon>Eurotiomycetidae</taxon>
        <taxon>Eurotiales</taxon>
        <taxon>Aspergillaceae</taxon>
        <taxon>Penicillium</taxon>
    </lineage>
</organism>
<evidence type="ECO:0000313" key="3">
    <source>
        <dbReference type="Proteomes" id="UP000030104"/>
    </source>
</evidence>
<proteinExistence type="predicted"/>
<comment type="caution">
    <text evidence="2">The sequence shown here is derived from an EMBL/GenBank/DDBJ whole genome shotgun (WGS) entry which is preliminary data.</text>
</comment>
<feature type="region of interest" description="Disordered" evidence="1">
    <location>
        <begin position="34"/>
        <end position="60"/>
    </location>
</feature>
<accession>A0A0A2L3H0</accession>
<sequence length="60" mass="6346">MPKPDSSLPVKLLPIQLAPDVSILDSFACGVAYQNSSTGHGERSSRSLGDGTHARRSCFS</sequence>
<gene>
    <name evidence="2" type="ORF">PITC_039020</name>
</gene>
<dbReference type="HOGENOM" id="CLU_2942514_0_0_1"/>
<dbReference type="EMBL" id="JQGA01000780">
    <property type="protein sequence ID" value="KGO73691.1"/>
    <property type="molecule type" value="Genomic_DNA"/>
</dbReference>
<keyword evidence="3" id="KW-1185">Reference proteome</keyword>